<comment type="similarity">
    <text evidence="1 10">Belongs to the glycosyl hydrolase 28 family.</text>
</comment>
<dbReference type="EMBL" id="KC702764">
    <property type="protein sequence ID" value="AHG54236.1"/>
    <property type="molecule type" value="mRNA"/>
</dbReference>
<dbReference type="EC" id="3.2.1.15" evidence="2"/>
<reference evidence="12" key="1">
    <citation type="submission" date="2013-02" db="EMBL/GenBank/DDBJ databases">
        <title>Carbohydrate processing genes of Lygus lineolaris.</title>
        <authorList>
            <person name="Perera O.P."/>
        </authorList>
    </citation>
    <scope>NUCLEOTIDE SEQUENCE</scope>
</reference>
<dbReference type="PANTHER" id="PTHR31884">
    <property type="entry name" value="POLYGALACTURONASE"/>
    <property type="match status" value="1"/>
</dbReference>
<feature type="chain" id="PRO_5007269804" description="endo-polygalacturonase" evidence="11">
    <location>
        <begin position="23"/>
        <end position="357"/>
    </location>
</feature>
<dbReference type="InterPro" id="IPR011050">
    <property type="entry name" value="Pectin_lyase_fold/virulence"/>
</dbReference>
<proteinExistence type="evidence at transcript level"/>
<dbReference type="GO" id="GO:0045490">
    <property type="term" value="P:pectin catabolic process"/>
    <property type="evidence" value="ECO:0007669"/>
    <property type="project" value="TreeGrafter"/>
</dbReference>
<evidence type="ECO:0000256" key="3">
    <source>
        <dbReference type="ARBA" id="ARBA00022729"/>
    </source>
</evidence>
<evidence type="ECO:0000256" key="9">
    <source>
        <dbReference type="ARBA" id="ARBA00034074"/>
    </source>
</evidence>
<name>A0A126CR00_LYGLI</name>
<organism evidence="12">
    <name type="scientific">Lygus lineolaris</name>
    <name type="common">Tarnished plant bug</name>
    <dbReference type="NCBI Taxonomy" id="50650"/>
    <lineage>
        <taxon>Eukaryota</taxon>
        <taxon>Metazoa</taxon>
        <taxon>Ecdysozoa</taxon>
        <taxon>Arthropoda</taxon>
        <taxon>Hexapoda</taxon>
        <taxon>Insecta</taxon>
        <taxon>Pterygota</taxon>
        <taxon>Neoptera</taxon>
        <taxon>Paraneoptera</taxon>
        <taxon>Hemiptera</taxon>
        <taxon>Heteroptera</taxon>
        <taxon>Panheteroptera</taxon>
        <taxon>Cimicomorpha</taxon>
        <taxon>Miridae</taxon>
        <taxon>Mirini</taxon>
        <taxon>Lygus</taxon>
    </lineage>
</organism>
<dbReference type="InterPro" id="IPR050434">
    <property type="entry name" value="Glycosyl_hydrlase_28"/>
</dbReference>
<keyword evidence="5 10" id="KW-0378">Hydrolase</keyword>
<keyword evidence="8" id="KW-0961">Cell wall biogenesis/degradation</keyword>
<dbReference type="SUPFAM" id="SSF51126">
    <property type="entry name" value="Pectin lyase-like"/>
    <property type="match status" value="1"/>
</dbReference>
<dbReference type="Pfam" id="PF00295">
    <property type="entry name" value="Glyco_hydro_28"/>
    <property type="match status" value="1"/>
</dbReference>
<evidence type="ECO:0000256" key="1">
    <source>
        <dbReference type="ARBA" id="ARBA00008834"/>
    </source>
</evidence>
<sequence>MRCQCGEIALLLLMISSGVSWASNHVIRSIEDVEGANKCTNITISNLHVPAGVSLRLLGLRNAVVTFEGTITFGFKRWSGQLMMFKGDNVTVAGTPGHLIYGGGGGDGGTATGVLGGPKPKFFEVRLNNSKIFGLRIRNTPMHAISINHSSNLTVSDIVVDGSEGDWKGAKRTDGFNIYESRNVTIMNCRVSNQDDCIAVKSGTDLVFENNYCSGGHGISAGSVGGRKSNVVERVLVRNNIITNSFNGVRVKTVKNAEGRVSNVTFEDITLVNITGYGVTMVGNYILERGVPEGEPTGGVPITGLRLKNVHGSVNHDGSNFWVWVKNASDWSWQTNVSGGSRIPQCEGFPSDMEPMC</sequence>
<keyword evidence="7 10" id="KW-0326">Glycosidase</keyword>
<keyword evidence="4" id="KW-0677">Repeat</keyword>
<accession>A0A126CR00</accession>
<evidence type="ECO:0000256" key="5">
    <source>
        <dbReference type="ARBA" id="ARBA00022801"/>
    </source>
</evidence>
<comment type="catalytic activity">
    <reaction evidence="9">
        <text>(1,4-alpha-D-galacturonosyl)n+m + H2O = (1,4-alpha-D-galacturonosyl)n + (1,4-alpha-D-galacturonosyl)m.</text>
        <dbReference type="EC" id="3.2.1.15"/>
    </reaction>
</comment>
<evidence type="ECO:0000256" key="4">
    <source>
        <dbReference type="ARBA" id="ARBA00022737"/>
    </source>
</evidence>
<dbReference type="AlphaFoldDB" id="A0A126CR00"/>
<evidence type="ECO:0000256" key="11">
    <source>
        <dbReference type="SAM" id="SignalP"/>
    </source>
</evidence>
<dbReference type="InterPro" id="IPR006626">
    <property type="entry name" value="PbH1"/>
</dbReference>
<protein>
    <recommendedName>
        <fullName evidence="2">endo-polygalacturonase</fullName>
        <ecNumber evidence="2">3.2.1.15</ecNumber>
    </recommendedName>
</protein>
<dbReference type="SMART" id="SM00710">
    <property type="entry name" value="PbH1"/>
    <property type="match status" value="6"/>
</dbReference>
<dbReference type="Gene3D" id="2.160.20.10">
    <property type="entry name" value="Single-stranded right-handed beta-helix, Pectin lyase-like"/>
    <property type="match status" value="1"/>
</dbReference>
<feature type="signal peptide" evidence="11">
    <location>
        <begin position="1"/>
        <end position="22"/>
    </location>
</feature>
<evidence type="ECO:0000256" key="10">
    <source>
        <dbReference type="RuleBase" id="RU361169"/>
    </source>
</evidence>
<evidence type="ECO:0000256" key="8">
    <source>
        <dbReference type="ARBA" id="ARBA00023316"/>
    </source>
</evidence>
<keyword evidence="6" id="KW-1015">Disulfide bond</keyword>
<evidence type="ECO:0000256" key="7">
    <source>
        <dbReference type="ARBA" id="ARBA00023295"/>
    </source>
</evidence>
<dbReference type="GO" id="GO:0005576">
    <property type="term" value="C:extracellular region"/>
    <property type="evidence" value="ECO:0007669"/>
    <property type="project" value="TreeGrafter"/>
</dbReference>
<evidence type="ECO:0000313" key="12">
    <source>
        <dbReference type="EMBL" id="AHG54236.1"/>
    </source>
</evidence>
<dbReference type="GO" id="GO:0071555">
    <property type="term" value="P:cell wall organization"/>
    <property type="evidence" value="ECO:0007669"/>
    <property type="project" value="UniProtKB-KW"/>
</dbReference>
<evidence type="ECO:0000256" key="6">
    <source>
        <dbReference type="ARBA" id="ARBA00023157"/>
    </source>
</evidence>
<dbReference type="InterPro" id="IPR000743">
    <property type="entry name" value="Glyco_hydro_28"/>
</dbReference>
<evidence type="ECO:0000256" key="2">
    <source>
        <dbReference type="ARBA" id="ARBA00012736"/>
    </source>
</evidence>
<dbReference type="InterPro" id="IPR012334">
    <property type="entry name" value="Pectin_lyas_fold"/>
</dbReference>
<keyword evidence="3 11" id="KW-0732">Signal</keyword>
<dbReference type="GO" id="GO:0004650">
    <property type="term" value="F:polygalacturonase activity"/>
    <property type="evidence" value="ECO:0007669"/>
    <property type="project" value="UniProtKB-EC"/>
</dbReference>
<dbReference type="PANTHER" id="PTHR31884:SF1">
    <property type="entry name" value="POLYGALACTURONASE"/>
    <property type="match status" value="1"/>
</dbReference>